<evidence type="ECO:0000313" key="3">
    <source>
        <dbReference type="Proteomes" id="UP000322055"/>
    </source>
</evidence>
<dbReference type="EMBL" id="MN013090">
    <property type="protein sequence ID" value="QEG13892.1"/>
    <property type="molecule type" value="Genomic_DNA"/>
</dbReference>
<evidence type="ECO:0000313" key="2">
    <source>
        <dbReference type="EMBL" id="QEG13892.1"/>
    </source>
</evidence>
<proteinExistence type="predicted"/>
<sequence length="356" mass="38890">MASGSPKSGESKMNVTLFESQIMAVIAFSEMTTANGSRPKNSGETLTYLWVDEFGEAVGKTGSQVKGVVSTLSKKGMAIVVEESDDSSSIQLTDEGYKLFSTQLCPTAVSLTVALEEIEEYFKDKPTNNQKAEAKRLPFCDEAGFASRELVEAADMKDLLAYFNANVPADKMIKKFSDQKTAVKKVLALLAAQLALGSEDIAAKNDDAVIKAKESGAKVHKTRKARATKVEKNIELTPEDLGADLSDEEWEEKMRKDLEGTKSDDNEPSKRPANIQSNSASIAASWNDSGVKAARLTRNGVTVTVNGKTTDHKSVRAAFSDYSLPDSKHIRFRLKLKEAKTAIFEHNGIQYLFNLK</sequence>
<protein>
    <submittedName>
        <fullName evidence="2">Uncharacterized protein</fullName>
    </submittedName>
</protein>
<dbReference type="Proteomes" id="UP000322055">
    <property type="component" value="Segment"/>
</dbReference>
<reference evidence="2 3" key="1">
    <citation type="submission" date="2019-06" db="EMBL/GenBank/DDBJ databases">
        <authorList>
            <person name="Handoko Y.A."/>
            <person name="Wardani A.K."/>
            <person name="Sutrisno A."/>
            <person name="Widjanarko S.B."/>
            <person name="Sharma R."/>
            <person name="Grose J.H."/>
        </authorList>
    </citation>
    <scope>NUCLEOTIDE SEQUENCE [LARGE SCALE GENOMIC DNA]</scope>
</reference>
<accession>A0A5B9NM35</accession>
<feature type="compositionally biased region" description="Basic and acidic residues" evidence="1">
    <location>
        <begin position="257"/>
        <end position="270"/>
    </location>
</feature>
<name>A0A5B9NM35_9CAUD</name>
<feature type="region of interest" description="Disordered" evidence="1">
    <location>
        <begin position="257"/>
        <end position="281"/>
    </location>
</feature>
<evidence type="ECO:0000256" key="1">
    <source>
        <dbReference type="SAM" id="MobiDB-lite"/>
    </source>
</evidence>
<organism evidence="2 3">
    <name type="scientific">Erwinia phage vB_EamM_TropicalSun</name>
    <dbReference type="NCBI Taxonomy" id="2591372"/>
    <lineage>
        <taxon>Viruses</taxon>
        <taxon>Duplodnaviria</taxon>
        <taxon>Heunggongvirae</taxon>
        <taxon>Uroviricota</taxon>
        <taxon>Caudoviricetes</taxon>
        <taxon>Lindbergviridae</taxon>
        <taxon>Myosmarvirus</taxon>
        <taxon>Myosmarvirus myosmar</taxon>
    </lineage>
</organism>
<gene>
    <name evidence="2" type="ORF">TROPICALSUN_103</name>
</gene>